<protein>
    <submittedName>
        <fullName evidence="1">Uncharacterized protein</fullName>
    </submittedName>
</protein>
<sequence>MSSLRITYSSGGCIPALSGNHHQIRLTADEDRNLSSVTLDVFLFEFPPQLQREQASLQDKNWDEHYLQGAAWDLPKLHSAQETIDSPGVASDSAAGLHFPNQLFCWLLQSEVILPSDAVPVHFLPAR</sequence>
<comment type="caution">
    <text evidence="1">The sequence shown here is derived from an EMBL/GenBank/DDBJ whole genome shotgun (WGS) entry which is preliminary data.</text>
</comment>
<evidence type="ECO:0000313" key="2">
    <source>
        <dbReference type="Proteomes" id="UP001153269"/>
    </source>
</evidence>
<keyword evidence="2" id="KW-1185">Reference proteome</keyword>
<accession>A0A9N7ULF0</accession>
<reference evidence="1" key="1">
    <citation type="submission" date="2020-03" db="EMBL/GenBank/DDBJ databases">
        <authorList>
            <person name="Weist P."/>
        </authorList>
    </citation>
    <scope>NUCLEOTIDE SEQUENCE</scope>
</reference>
<evidence type="ECO:0000313" key="1">
    <source>
        <dbReference type="EMBL" id="CAB1432253.1"/>
    </source>
</evidence>
<dbReference type="EMBL" id="CADEAL010001422">
    <property type="protein sequence ID" value="CAB1432253.1"/>
    <property type="molecule type" value="Genomic_DNA"/>
</dbReference>
<dbReference type="AlphaFoldDB" id="A0A9N7ULF0"/>
<proteinExistence type="predicted"/>
<dbReference type="Proteomes" id="UP001153269">
    <property type="component" value="Unassembled WGS sequence"/>
</dbReference>
<name>A0A9N7ULF0_PLEPL</name>
<gene>
    <name evidence="1" type="ORF">PLEPLA_LOCUS20310</name>
</gene>
<organism evidence="1 2">
    <name type="scientific">Pleuronectes platessa</name>
    <name type="common">European plaice</name>
    <dbReference type="NCBI Taxonomy" id="8262"/>
    <lineage>
        <taxon>Eukaryota</taxon>
        <taxon>Metazoa</taxon>
        <taxon>Chordata</taxon>
        <taxon>Craniata</taxon>
        <taxon>Vertebrata</taxon>
        <taxon>Euteleostomi</taxon>
        <taxon>Actinopterygii</taxon>
        <taxon>Neopterygii</taxon>
        <taxon>Teleostei</taxon>
        <taxon>Neoteleostei</taxon>
        <taxon>Acanthomorphata</taxon>
        <taxon>Carangaria</taxon>
        <taxon>Pleuronectiformes</taxon>
        <taxon>Pleuronectoidei</taxon>
        <taxon>Pleuronectidae</taxon>
        <taxon>Pleuronectes</taxon>
    </lineage>
</organism>